<accession>A0ABD2PQY6</accession>
<keyword evidence="3" id="KW-1185">Reference proteome</keyword>
<dbReference type="EMBL" id="JBJKFK010003438">
    <property type="protein sequence ID" value="KAL3309908.1"/>
    <property type="molecule type" value="Genomic_DNA"/>
</dbReference>
<evidence type="ECO:0000313" key="2">
    <source>
        <dbReference type="EMBL" id="KAL3309908.1"/>
    </source>
</evidence>
<dbReference type="Proteomes" id="UP001626550">
    <property type="component" value="Unassembled WGS sequence"/>
</dbReference>
<evidence type="ECO:0000256" key="1">
    <source>
        <dbReference type="SAM" id="MobiDB-lite"/>
    </source>
</evidence>
<organism evidence="2 3">
    <name type="scientific">Cichlidogyrus casuarinus</name>
    <dbReference type="NCBI Taxonomy" id="1844966"/>
    <lineage>
        <taxon>Eukaryota</taxon>
        <taxon>Metazoa</taxon>
        <taxon>Spiralia</taxon>
        <taxon>Lophotrochozoa</taxon>
        <taxon>Platyhelminthes</taxon>
        <taxon>Monogenea</taxon>
        <taxon>Monopisthocotylea</taxon>
        <taxon>Dactylogyridea</taxon>
        <taxon>Ancyrocephalidae</taxon>
        <taxon>Cichlidogyrus</taxon>
    </lineage>
</organism>
<gene>
    <name evidence="2" type="ORF">Ciccas_011537</name>
</gene>
<feature type="region of interest" description="Disordered" evidence="1">
    <location>
        <begin position="119"/>
        <end position="146"/>
    </location>
</feature>
<feature type="compositionally biased region" description="Acidic residues" evidence="1">
    <location>
        <begin position="125"/>
        <end position="134"/>
    </location>
</feature>
<dbReference type="AlphaFoldDB" id="A0ABD2PQY6"/>
<name>A0ABD2PQY6_9PLAT</name>
<proteinExistence type="predicted"/>
<protein>
    <submittedName>
        <fullName evidence="2">Uncharacterized protein</fullName>
    </submittedName>
</protein>
<sequence length="166" mass="18936">MERKQFLNSIADKLTVLNRRMQESVNEIAHIEQLYEQLVVTRNITVVNESRFSSEDLAHSQEQPEEELSNDEIIKRIISSARGYIDAIPEPNLEQMKPIPAIIGSSEFFDAFRRPPPEIYSPIEQMDEAEEDPVLSDNESTAPLAAQVANPVSAAQWWDRSRLLSK</sequence>
<comment type="caution">
    <text evidence="2">The sequence shown here is derived from an EMBL/GenBank/DDBJ whole genome shotgun (WGS) entry which is preliminary data.</text>
</comment>
<reference evidence="2 3" key="1">
    <citation type="submission" date="2024-11" db="EMBL/GenBank/DDBJ databases">
        <title>Adaptive evolution of stress response genes in parasites aligns with host niche diversity.</title>
        <authorList>
            <person name="Hahn C."/>
            <person name="Resl P."/>
        </authorList>
    </citation>
    <scope>NUCLEOTIDE SEQUENCE [LARGE SCALE GENOMIC DNA]</scope>
    <source>
        <strain evidence="2">EGGRZ-B1_66</strain>
        <tissue evidence="2">Body</tissue>
    </source>
</reference>
<evidence type="ECO:0000313" key="3">
    <source>
        <dbReference type="Proteomes" id="UP001626550"/>
    </source>
</evidence>